<feature type="domain" description="PIN" evidence="5">
    <location>
        <begin position="50"/>
        <end position="176"/>
    </location>
</feature>
<comment type="similarity">
    <text evidence="1">Belongs to the PhoH family.</text>
</comment>
<dbReference type="SUPFAM" id="SSF88723">
    <property type="entry name" value="PIN domain-like"/>
    <property type="match status" value="1"/>
</dbReference>
<gene>
    <name evidence="6" type="ORF">ATI61_101190</name>
</gene>
<comment type="similarity">
    <text evidence="4">In the N-terminal section; belongs to the PINc/VapC protein family.</text>
</comment>
<dbReference type="Proteomes" id="UP000256345">
    <property type="component" value="Unassembled WGS sequence"/>
</dbReference>
<dbReference type="Gene3D" id="3.40.50.300">
    <property type="entry name" value="P-loop containing nucleotide triphosphate hydrolases"/>
    <property type="match status" value="1"/>
</dbReference>
<evidence type="ECO:0000256" key="2">
    <source>
        <dbReference type="ARBA" id="ARBA00022741"/>
    </source>
</evidence>
<keyword evidence="3" id="KW-0067">ATP-binding</keyword>
<keyword evidence="7" id="KW-1185">Reference proteome</keyword>
<dbReference type="PANTHER" id="PTHR30473">
    <property type="entry name" value="PROTEIN PHOH"/>
    <property type="match status" value="1"/>
</dbReference>
<name>A0ABX9KAR7_9BACT</name>
<evidence type="ECO:0000259" key="5">
    <source>
        <dbReference type="SMART" id="SM00670"/>
    </source>
</evidence>
<dbReference type="InterPro" id="IPR029060">
    <property type="entry name" value="PIN-like_dom_sf"/>
</dbReference>
<dbReference type="Gene3D" id="3.40.50.1010">
    <property type="entry name" value="5'-nuclease"/>
    <property type="match status" value="1"/>
</dbReference>
<dbReference type="SMART" id="SM00670">
    <property type="entry name" value="PINc"/>
    <property type="match status" value="1"/>
</dbReference>
<comment type="caution">
    <text evidence="6">The sequence shown here is derived from an EMBL/GenBank/DDBJ whole genome shotgun (WGS) entry which is preliminary data.</text>
</comment>
<evidence type="ECO:0000313" key="7">
    <source>
        <dbReference type="Proteomes" id="UP000256345"/>
    </source>
</evidence>
<dbReference type="InterPro" id="IPR027417">
    <property type="entry name" value="P-loop_NTPase"/>
</dbReference>
<organism evidence="6 7">
    <name type="scientific">Archangium gephyra</name>
    <dbReference type="NCBI Taxonomy" id="48"/>
    <lineage>
        <taxon>Bacteria</taxon>
        <taxon>Pseudomonadati</taxon>
        <taxon>Myxococcota</taxon>
        <taxon>Myxococcia</taxon>
        <taxon>Myxococcales</taxon>
        <taxon>Cystobacterineae</taxon>
        <taxon>Archangiaceae</taxon>
        <taxon>Archangium</taxon>
    </lineage>
</organism>
<sequence>MASGRFPRGRPGLIFGWQSGAEAVRQSESRRTVGSSGRTHLEVALHTMRKNFILDTNVLLHDPRSIYSFKEHNVIIPIYVIEEIDQFKRDLSELGRNARLVARYLDSFREEGSLKDGVRLPHGGVLRVCFTDRDLPLSMADSNLMDNRILSVAIDLMEREPQSPAVFITKDTNLRIRADALGLIAEDYDAERVEITELYTGFTERLVPRDMVDQMYKPGAEVEISGQESLSPHQFILLKDETNPSHTAMGRFNASRGRVVPLLRGMKSEGVWGIRPRNMEQSFALDLVMNDEIKLVTIVGKAGTGKTLLAIAAGLHKVTEEGVYQKLLVSRPVFPLGRDIGYLPGSLEEKMNPWMQPIFDNVEFLMNLSRADKKAGRGYHELIDLGLMEIEALTYIRGRSIPNQYIIIDEAQNLTPHEVKTIITRVGDNTKIILTGDPFQIDNPYVDATNNGLVHVVNRFKNEKIAGHITMAKGERSALAELAANLL</sequence>
<evidence type="ECO:0000256" key="4">
    <source>
        <dbReference type="ARBA" id="ARBA00046345"/>
    </source>
</evidence>
<dbReference type="InterPro" id="IPR051451">
    <property type="entry name" value="PhoH2-like"/>
</dbReference>
<dbReference type="PANTHER" id="PTHR30473:SF2">
    <property type="entry name" value="PIN DOMAIN-CONTAINING PROTEIN"/>
    <property type="match status" value="1"/>
</dbReference>
<dbReference type="SUPFAM" id="SSF52540">
    <property type="entry name" value="P-loop containing nucleoside triphosphate hydrolases"/>
    <property type="match status" value="1"/>
</dbReference>
<keyword evidence="2" id="KW-0547">Nucleotide-binding</keyword>
<dbReference type="CDD" id="cd09883">
    <property type="entry name" value="PIN_VapC_PhoHL-ATPase"/>
    <property type="match status" value="1"/>
</dbReference>
<evidence type="ECO:0000256" key="3">
    <source>
        <dbReference type="ARBA" id="ARBA00022840"/>
    </source>
</evidence>
<evidence type="ECO:0000256" key="1">
    <source>
        <dbReference type="ARBA" id="ARBA00010393"/>
    </source>
</evidence>
<reference evidence="6 7" key="1">
    <citation type="submission" date="2018-08" db="EMBL/GenBank/DDBJ databases">
        <title>Genomic Encyclopedia of Archaeal and Bacterial Type Strains, Phase II (KMG-II): from individual species to whole genera.</title>
        <authorList>
            <person name="Goeker M."/>
        </authorList>
    </citation>
    <scope>NUCLEOTIDE SEQUENCE [LARGE SCALE GENOMIC DNA]</scope>
    <source>
        <strain evidence="6 7">DSM 2261</strain>
    </source>
</reference>
<dbReference type="InterPro" id="IPR002716">
    <property type="entry name" value="PIN_dom"/>
</dbReference>
<protein>
    <submittedName>
        <fullName evidence="6">PhoH-like ATPase</fullName>
    </submittedName>
</protein>
<proteinExistence type="inferred from homology"/>
<dbReference type="EMBL" id="QUMU01000001">
    <property type="protein sequence ID" value="REG37210.1"/>
    <property type="molecule type" value="Genomic_DNA"/>
</dbReference>
<dbReference type="Pfam" id="PF02562">
    <property type="entry name" value="PhoH"/>
    <property type="match status" value="1"/>
</dbReference>
<accession>A0ABX9KAR7</accession>
<dbReference type="InterPro" id="IPR003714">
    <property type="entry name" value="PhoH"/>
</dbReference>
<dbReference type="Pfam" id="PF13638">
    <property type="entry name" value="PIN_4"/>
    <property type="match status" value="1"/>
</dbReference>
<evidence type="ECO:0000313" key="6">
    <source>
        <dbReference type="EMBL" id="REG37210.1"/>
    </source>
</evidence>